<evidence type="ECO:0000256" key="1">
    <source>
        <dbReference type="SAM" id="MobiDB-lite"/>
    </source>
</evidence>
<keyword evidence="3" id="KW-1185">Reference proteome</keyword>
<proteinExistence type="predicted"/>
<dbReference type="RefSeq" id="XP_033383485.1">
    <property type="nucleotide sequence ID" value="XM_033526012.1"/>
</dbReference>
<gene>
    <name evidence="2" type="ORF">BU24DRAFT_410819</name>
</gene>
<dbReference type="InterPro" id="IPR032801">
    <property type="entry name" value="PXL2A/B/C"/>
</dbReference>
<feature type="region of interest" description="Disordered" evidence="1">
    <location>
        <begin position="305"/>
        <end position="366"/>
    </location>
</feature>
<dbReference type="PANTHER" id="PTHR28630">
    <property type="match status" value="1"/>
</dbReference>
<dbReference type="CDD" id="cd02970">
    <property type="entry name" value="PRX_like2"/>
    <property type="match status" value="1"/>
</dbReference>
<organism evidence="2 3">
    <name type="scientific">Aaosphaeria arxii CBS 175.79</name>
    <dbReference type="NCBI Taxonomy" id="1450172"/>
    <lineage>
        <taxon>Eukaryota</taxon>
        <taxon>Fungi</taxon>
        <taxon>Dikarya</taxon>
        <taxon>Ascomycota</taxon>
        <taxon>Pezizomycotina</taxon>
        <taxon>Dothideomycetes</taxon>
        <taxon>Pleosporomycetidae</taxon>
        <taxon>Pleosporales</taxon>
        <taxon>Pleosporales incertae sedis</taxon>
        <taxon>Aaosphaeria</taxon>
    </lineage>
</organism>
<evidence type="ECO:0000313" key="2">
    <source>
        <dbReference type="EMBL" id="KAF2015146.1"/>
    </source>
</evidence>
<dbReference type="EMBL" id="ML978070">
    <property type="protein sequence ID" value="KAF2015146.1"/>
    <property type="molecule type" value="Genomic_DNA"/>
</dbReference>
<dbReference type="FunFam" id="3.40.30.10:FF:000404">
    <property type="entry name" value="WGS project CABT00000000 data, contig 2.14"/>
    <property type="match status" value="1"/>
</dbReference>
<dbReference type="OrthoDB" id="40334at2759"/>
<dbReference type="Pfam" id="PF13911">
    <property type="entry name" value="AhpC-TSA_2"/>
    <property type="match status" value="1"/>
</dbReference>
<name>A0A6A5XQH0_9PLEO</name>
<dbReference type="AlphaFoldDB" id="A0A6A5XQH0"/>
<reference evidence="2" key="1">
    <citation type="journal article" date="2020" name="Stud. Mycol.">
        <title>101 Dothideomycetes genomes: a test case for predicting lifestyles and emergence of pathogens.</title>
        <authorList>
            <person name="Haridas S."/>
            <person name="Albert R."/>
            <person name="Binder M."/>
            <person name="Bloem J."/>
            <person name="Labutti K."/>
            <person name="Salamov A."/>
            <person name="Andreopoulos B."/>
            <person name="Baker S."/>
            <person name="Barry K."/>
            <person name="Bills G."/>
            <person name="Bluhm B."/>
            <person name="Cannon C."/>
            <person name="Castanera R."/>
            <person name="Culley D."/>
            <person name="Daum C."/>
            <person name="Ezra D."/>
            <person name="Gonzalez J."/>
            <person name="Henrissat B."/>
            <person name="Kuo A."/>
            <person name="Liang C."/>
            <person name="Lipzen A."/>
            <person name="Lutzoni F."/>
            <person name="Magnuson J."/>
            <person name="Mondo S."/>
            <person name="Nolan M."/>
            <person name="Ohm R."/>
            <person name="Pangilinan J."/>
            <person name="Park H.-J."/>
            <person name="Ramirez L."/>
            <person name="Alfaro M."/>
            <person name="Sun H."/>
            <person name="Tritt A."/>
            <person name="Yoshinaga Y."/>
            <person name="Zwiers L.-H."/>
            <person name="Turgeon B."/>
            <person name="Goodwin S."/>
            <person name="Spatafora J."/>
            <person name="Crous P."/>
            <person name="Grigoriev I."/>
        </authorList>
    </citation>
    <scope>NUCLEOTIDE SEQUENCE</scope>
    <source>
        <strain evidence="2">CBS 175.79</strain>
    </source>
</reference>
<dbReference type="GeneID" id="54283409"/>
<dbReference type="Proteomes" id="UP000799778">
    <property type="component" value="Unassembled WGS sequence"/>
</dbReference>
<feature type="compositionally biased region" description="Basic and acidic residues" evidence="1">
    <location>
        <begin position="337"/>
        <end position="366"/>
    </location>
</feature>
<evidence type="ECO:0008006" key="4">
    <source>
        <dbReference type="Google" id="ProtNLM"/>
    </source>
</evidence>
<accession>A0A6A5XQH0</accession>
<feature type="region of interest" description="Disordered" evidence="1">
    <location>
        <begin position="1"/>
        <end position="90"/>
    </location>
</feature>
<protein>
    <recommendedName>
        <fullName evidence="4">AhpC-TSA-domain-containing protein</fullName>
    </recommendedName>
</protein>
<sequence length="366" mass="38956">MADVAAATQQQQQPQRKSAEGTSGAETSAKDASSGVAAVEKPGDALPEAQSQPQPPAAASTTNGETTTQPPTTDTAPNGAAQGEGKTTPTLEKDIELDFAGNVDVNDDLPSQATLDKVGDLVILDSAGQSRPFKELYSGPGVAPRQLIIFIRHFFCGNCQEYLRSLSASITPDSLLSLPTPTFITIIGCGRPSLIDMYVRETSCPFPVYADPTRRLYDHLGMTRTFDLGRKPEYISSNLLVTSVQSIVQGIKTGNKALQGGDFKQVGGEFLFEGGEVKWVHRMRNTRDHVEVGVVRELLGLEKVEGGSGRGSRSGSLKGAGIRGRASSWGKVVRGASLKDREKDKGVGKKVEPAVKESEGEVVEKV</sequence>
<evidence type="ECO:0000313" key="3">
    <source>
        <dbReference type="Proteomes" id="UP000799778"/>
    </source>
</evidence>
<feature type="compositionally biased region" description="Low complexity" evidence="1">
    <location>
        <begin position="49"/>
        <end position="77"/>
    </location>
</feature>
<dbReference type="PANTHER" id="PTHR28630:SF3">
    <property type="entry name" value="PEROXIREDOXIN-LIKE 2C"/>
    <property type="match status" value="1"/>
</dbReference>